<dbReference type="Gene3D" id="3.30.300.20">
    <property type="match status" value="1"/>
</dbReference>
<sequence length="326" mass="36605">MVDGESTLLDVAQLPADHRSGFVAVIGRPNVGKSTLFNRLLGQKIAITSPKPQTTRDQVLGILTREDTQIIFLDTPGIHQPRHKLGEYMVTVATETIEDADVVLWLVDINVPPTEEDQQIGTLLHQLQQKGTLPPLVLGGNKLDLFQGDEGALAVRLDAYASLLPWLAQGEEPLRRVALSALTGAGVDELVALLRELLPLGPRYYPADQVTDLQTRFIVAELIRERALHLLQQEVPHSIAVVVDEFVPRSENLTYISAVIYVERPSQKGIVLGEGGRMIRRIGQEARREIEELLGTRVYLELWVKVWEKWRRRENMLRRLGYATRS</sequence>
<dbReference type="Pfam" id="PF07650">
    <property type="entry name" value="KH_2"/>
    <property type="match status" value="1"/>
</dbReference>
<dbReference type="FunCoup" id="A0A540VH99">
    <property type="interactions" value="471"/>
</dbReference>
<keyword evidence="3 6" id="KW-0547">Nucleotide-binding</keyword>
<feature type="region of interest" description="G3" evidence="7">
    <location>
        <begin position="74"/>
        <end position="77"/>
    </location>
</feature>
<feature type="binding site" evidence="6">
    <location>
        <begin position="74"/>
        <end position="78"/>
    </location>
    <ligand>
        <name>GTP</name>
        <dbReference type="ChEBI" id="CHEBI:37565"/>
    </ligand>
</feature>
<organism evidence="11 12">
    <name type="scientific">Litorilinea aerophila</name>
    <dbReference type="NCBI Taxonomy" id="1204385"/>
    <lineage>
        <taxon>Bacteria</taxon>
        <taxon>Bacillati</taxon>
        <taxon>Chloroflexota</taxon>
        <taxon>Caldilineae</taxon>
        <taxon>Caldilineales</taxon>
        <taxon>Caldilineaceae</taxon>
        <taxon>Litorilinea</taxon>
    </lineage>
</organism>
<feature type="domain" description="KH type-2" evidence="9">
    <location>
        <begin position="231"/>
        <end position="308"/>
    </location>
</feature>
<dbReference type="GO" id="GO:0000028">
    <property type="term" value="P:ribosomal small subunit assembly"/>
    <property type="evidence" value="ECO:0007669"/>
    <property type="project" value="TreeGrafter"/>
</dbReference>
<feature type="binding site" evidence="6">
    <location>
        <begin position="27"/>
        <end position="34"/>
    </location>
    <ligand>
        <name>GTP</name>
        <dbReference type="ChEBI" id="CHEBI:37565"/>
    </ligand>
</feature>
<keyword evidence="6" id="KW-0699">rRNA-binding</keyword>
<evidence type="ECO:0000256" key="1">
    <source>
        <dbReference type="ARBA" id="ARBA00007921"/>
    </source>
</evidence>
<feature type="region of interest" description="G2" evidence="7">
    <location>
        <begin position="53"/>
        <end position="57"/>
    </location>
</feature>
<evidence type="ECO:0000256" key="4">
    <source>
        <dbReference type="ARBA" id="ARBA00022884"/>
    </source>
</evidence>
<dbReference type="InterPro" id="IPR027417">
    <property type="entry name" value="P-loop_NTPase"/>
</dbReference>
<comment type="similarity">
    <text evidence="1 6 7 8">Belongs to the TRAFAC class TrmE-Era-EngA-EngB-Septin-like GTPase superfamily. Era GTPase family.</text>
</comment>
<keyword evidence="12" id="KW-1185">Reference proteome</keyword>
<evidence type="ECO:0000256" key="6">
    <source>
        <dbReference type="HAMAP-Rule" id="MF_00367"/>
    </source>
</evidence>
<dbReference type="OrthoDB" id="9805918at2"/>
<dbReference type="InterPro" id="IPR005662">
    <property type="entry name" value="GTPase_Era-like"/>
</dbReference>
<dbReference type="AlphaFoldDB" id="A0A540VH99"/>
<dbReference type="Gene3D" id="3.40.50.300">
    <property type="entry name" value="P-loop containing nucleotide triphosphate hydrolases"/>
    <property type="match status" value="1"/>
</dbReference>
<dbReference type="PROSITE" id="PS51713">
    <property type="entry name" value="G_ERA"/>
    <property type="match status" value="1"/>
</dbReference>
<accession>A0A540VH99</accession>
<evidence type="ECO:0000259" key="9">
    <source>
        <dbReference type="PROSITE" id="PS50823"/>
    </source>
</evidence>
<dbReference type="InParanoid" id="A0A540VH99"/>
<keyword evidence="6" id="KW-0963">Cytoplasm</keyword>
<dbReference type="Proteomes" id="UP000317371">
    <property type="component" value="Unassembled WGS sequence"/>
</dbReference>
<dbReference type="CDD" id="cd22534">
    <property type="entry name" value="KH-II_Era"/>
    <property type="match status" value="1"/>
</dbReference>
<evidence type="ECO:0000313" key="11">
    <source>
        <dbReference type="EMBL" id="TQE96149.1"/>
    </source>
</evidence>
<dbReference type="InterPro" id="IPR009019">
    <property type="entry name" value="KH_sf_prok-type"/>
</dbReference>
<dbReference type="PANTHER" id="PTHR42698">
    <property type="entry name" value="GTPASE ERA"/>
    <property type="match status" value="1"/>
</dbReference>
<evidence type="ECO:0000256" key="3">
    <source>
        <dbReference type="ARBA" id="ARBA00022741"/>
    </source>
</evidence>
<dbReference type="SUPFAM" id="SSF52540">
    <property type="entry name" value="P-loop containing nucleoside triphosphate hydrolases"/>
    <property type="match status" value="1"/>
</dbReference>
<evidence type="ECO:0000256" key="2">
    <source>
        <dbReference type="ARBA" id="ARBA00020484"/>
    </source>
</evidence>
<dbReference type="InterPro" id="IPR015946">
    <property type="entry name" value="KH_dom-like_a/b"/>
</dbReference>
<dbReference type="Pfam" id="PF01926">
    <property type="entry name" value="MMR_HSR1"/>
    <property type="match status" value="1"/>
</dbReference>
<keyword evidence="4 6" id="KW-0694">RNA-binding</keyword>
<reference evidence="11 12" key="1">
    <citation type="submission" date="2019-06" db="EMBL/GenBank/DDBJ databases">
        <title>Genome sequence of Litorilinea aerophila BAA-2444.</title>
        <authorList>
            <person name="Maclea K.S."/>
            <person name="Maurais E.G."/>
            <person name="Iannazzi L.C."/>
        </authorList>
    </citation>
    <scope>NUCLEOTIDE SEQUENCE [LARGE SCALE GENOMIC DNA]</scope>
    <source>
        <strain evidence="11 12">ATCC BAA-2444</strain>
    </source>
</reference>
<dbReference type="InterPro" id="IPR006073">
    <property type="entry name" value="GTP-bd"/>
</dbReference>
<dbReference type="EMBL" id="VIGC01000009">
    <property type="protein sequence ID" value="TQE96149.1"/>
    <property type="molecule type" value="Genomic_DNA"/>
</dbReference>
<evidence type="ECO:0000256" key="8">
    <source>
        <dbReference type="RuleBase" id="RU003761"/>
    </source>
</evidence>
<dbReference type="GO" id="GO:0005525">
    <property type="term" value="F:GTP binding"/>
    <property type="evidence" value="ECO:0007669"/>
    <property type="project" value="UniProtKB-UniRule"/>
</dbReference>
<dbReference type="InterPro" id="IPR005225">
    <property type="entry name" value="Small_GTP-bd"/>
</dbReference>
<comment type="subunit">
    <text evidence="6">Monomer.</text>
</comment>
<dbReference type="PANTHER" id="PTHR42698:SF1">
    <property type="entry name" value="GTPASE ERA, MITOCHONDRIAL"/>
    <property type="match status" value="1"/>
</dbReference>
<proteinExistence type="inferred from homology"/>
<dbReference type="GO" id="GO:0003924">
    <property type="term" value="F:GTPase activity"/>
    <property type="evidence" value="ECO:0007669"/>
    <property type="project" value="UniProtKB-UniRule"/>
</dbReference>
<dbReference type="GO" id="GO:0070181">
    <property type="term" value="F:small ribosomal subunit rRNA binding"/>
    <property type="evidence" value="ECO:0007669"/>
    <property type="project" value="UniProtKB-UniRule"/>
</dbReference>
<dbReference type="GO" id="GO:0005829">
    <property type="term" value="C:cytosol"/>
    <property type="evidence" value="ECO:0007669"/>
    <property type="project" value="TreeGrafter"/>
</dbReference>
<evidence type="ECO:0000256" key="5">
    <source>
        <dbReference type="ARBA" id="ARBA00023134"/>
    </source>
</evidence>
<dbReference type="NCBIfam" id="TIGR00436">
    <property type="entry name" value="era"/>
    <property type="match status" value="1"/>
</dbReference>
<feature type="region of interest" description="G4" evidence="7">
    <location>
        <begin position="141"/>
        <end position="144"/>
    </location>
</feature>
<dbReference type="HAMAP" id="MF_00367">
    <property type="entry name" value="GTPase_Era"/>
    <property type="match status" value="1"/>
</dbReference>
<name>A0A540VH99_9CHLR</name>
<keyword evidence="6" id="KW-0690">Ribosome biogenesis</keyword>
<feature type="binding site" evidence="6">
    <location>
        <begin position="141"/>
        <end position="144"/>
    </location>
    <ligand>
        <name>GTP</name>
        <dbReference type="ChEBI" id="CHEBI:37565"/>
    </ligand>
</feature>
<dbReference type="FunFam" id="3.30.300.20:FF:000003">
    <property type="entry name" value="GTPase Era"/>
    <property type="match status" value="1"/>
</dbReference>
<evidence type="ECO:0000256" key="7">
    <source>
        <dbReference type="PROSITE-ProRule" id="PRU01050"/>
    </source>
</evidence>
<dbReference type="GO" id="GO:0005886">
    <property type="term" value="C:plasma membrane"/>
    <property type="evidence" value="ECO:0007669"/>
    <property type="project" value="UniProtKB-SubCell"/>
</dbReference>
<dbReference type="NCBIfam" id="NF000908">
    <property type="entry name" value="PRK00089.1"/>
    <property type="match status" value="1"/>
</dbReference>
<dbReference type="GO" id="GO:0043024">
    <property type="term" value="F:ribosomal small subunit binding"/>
    <property type="evidence" value="ECO:0007669"/>
    <property type="project" value="TreeGrafter"/>
</dbReference>
<keyword evidence="6" id="KW-0472">Membrane</keyword>
<dbReference type="InterPro" id="IPR004044">
    <property type="entry name" value="KH_dom_type_2"/>
</dbReference>
<dbReference type="InterPro" id="IPR030388">
    <property type="entry name" value="G_ERA_dom"/>
</dbReference>
<feature type="domain" description="Era-type G" evidence="10">
    <location>
        <begin position="19"/>
        <end position="200"/>
    </location>
</feature>
<keyword evidence="5 6" id="KW-0342">GTP-binding</keyword>
<evidence type="ECO:0000313" key="12">
    <source>
        <dbReference type="Proteomes" id="UP000317371"/>
    </source>
</evidence>
<evidence type="ECO:0000259" key="10">
    <source>
        <dbReference type="PROSITE" id="PS51713"/>
    </source>
</evidence>
<comment type="caution">
    <text evidence="11">The sequence shown here is derived from an EMBL/GenBank/DDBJ whole genome shotgun (WGS) entry which is preliminary data.</text>
</comment>
<comment type="function">
    <text evidence="6">An essential GTPase that binds both GDP and GTP, with rapid nucleotide exchange. Plays a role in 16S rRNA processing and 30S ribosomal subunit biogenesis and possibly also in cell cycle regulation and energy metabolism.</text>
</comment>
<feature type="region of interest" description="G5" evidence="7">
    <location>
        <begin position="179"/>
        <end position="181"/>
    </location>
</feature>
<dbReference type="NCBIfam" id="TIGR00231">
    <property type="entry name" value="small_GTP"/>
    <property type="match status" value="1"/>
</dbReference>
<feature type="region of interest" description="G1" evidence="7">
    <location>
        <begin position="27"/>
        <end position="34"/>
    </location>
</feature>
<protein>
    <recommendedName>
        <fullName evidence="2 6">GTPase Era</fullName>
    </recommendedName>
</protein>
<keyword evidence="6" id="KW-1003">Cell membrane</keyword>
<dbReference type="CDD" id="cd04163">
    <property type="entry name" value="Era"/>
    <property type="match status" value="1"/>
</dbReference>
<gene>
    <name evidence="6" type="primary">era</name>
    <name evidence="11" type="ORF">FKZ61_08670</name>
</gene>
<dbReference type="PROSITE" id="PS50823">
    <property type="entry name" value="KH_TYPE_2"/>
    <property type="match status" value="1"/>
</dbReference>
<dbReference type="SUPFAM" id="SSF54814">
    <property type="entry name" value="Prokaryotic type KH domain (KH-domain type II)"/>
    <property type="match status" value="1"/>
</dbReference>
<comment type="subcellular location">
    <subcellularLocation>
        <location evidence="6">Cytoplasm</location>
    </subcellularLocation>
    <subcellularLocation>
        <location evidence="6">Cell membrane</location>
        <topology evidence="6">Peripheral membrane protein</topology>
    </subcellularLocation>
</comment>